<dbReference type="Proteomes" id="UP000553632">
    <property type="component" value="Unassembled WGS sequence"/>
</dbReference>
<gene>
    <name evidence="1" type="ORF">FOZ63_032096</name>
</gene>
<dbReference type="InterPro" id="IPR016181">
    <property type="entry name" value="Acyl_CoA_acyltransferase"/>
</dbReference>
<evidence type="ECO:0000313" key="2">
    <source>
        <dbReference type="Proteomes" id="UP000553632"/>
    </source>
</evidence>
<protein>
    <recommendedName>
        <fullName evidence="3">N-acetyltransferase domain-containing protein</fullName>
    </recommendedName>
</protein>
<evidence type="ECO:0000313" key="1">
    <source>
        <dbReference type="EMBL" id="KAF4758295.1"/>
    </source>
</evidence>
<evidence type="ECO:0008006" key="3">
    <source>
        <dbReference type="Google" id="ProtNLM"/>
    </source>
</evidence>
<dbReference type="AlphaFoldDB" id="A0A7J6UM01"/>
<proteinExistence type="predicted"/>
<comment type="caution">
    <text evidence="1">The sequence shown here is derived from an EMBL/GenBank/DDBJ whole genome shotgun (WGS) entry which is preliminary data.</text>
</comment>
<name>A0A7J6UM01_PEROL</name>
<sequence length="298" mass="33641">LFMKMLHRVQEIGFKNGEILQRAALEAQGKNEAYEKWANEMASHGKDPSAWQRVPLPPPRKCIPNYDMCPIGWHRSVYMGECGFKCEADDPYEGGGPCFPVQDLSCMGYKQKERDGFLLFVIAPTIAAKVLMITSRCYCPFYVAAALLSTTVLGLTSLKDPNKKLEGWANNMIDPSKLEYRLGLVSERRSSSEEYLVVDPRGQDILGGVEFEEAVNIHSINTREDWEGRGTEAEALKHLLKYIVRTRPYVRRVTASPGWNDEEGTSFYKKAGFDCEAADLGYMQCNYDIPDTHKEDTG</sequence>
<keyword evidence="2" id="KW-1185">Reference proteome</keyword>
<dbReference type="EMBL" id="JABANO010001611">
    <property type="protein sequence ID" value="KAF4758295.1"/>
    <property type="molecule type" value="Genomic_DNA"/>
</dbReference>
<organism evidence="1 2">
    <name type="scientific">Perkinsus olseni</name>
    <name type="common">Perkinsus atlanticus</name>
    <dbReference type="NCBI Taxonomy" id="32597"/>
    <lineage>
        <taxon>Eukaryota</taxon>
        <taxon>Sar</taxon>
        <taxon>Alveolata</taxon>
        <taxon>Perkinsozoa</taxon>
        <taxon>Perkinsea</taxon>
        <taxon>Perkinsida</taxon>
        <taxon>Perkinsidae</taxon>
        <taxon>Perkinsus</taxon>
    </lineage>
</organism>
<feature type="non-terminal residue" evidence="1">
    <location>
        <position position="298"/>
    </location>
</feature>
<dbReference type="SUPFAM" id="SSF55729">
    <property type="entry name" value="Acyl-CoA N-acyltransferases (Nat)"/>
    <property type="match status" value="1"/>
</dbReference>
<accession>A0A7J6UM01</accession>
<dbReference type="Gene3D" id="3.40.630.30">
    <property type="match status" value="1"/>
</dbReference>
<reference evidence="1 2" key="1">
    <citation type="submission" date="2020-04" db="EMBL/GenBank/DDBJ databases">
        <title>Perkinsus olseni comparative genomics.</title>
        <authorList>
            <person name="Bogema D.R."/>
        </authorList>
    </citation>
    <scope>NUCLEOTIDE SEQUENCE [LARGE SCALE GENOMIC DNA]</scope>
    <source>
        <strain evidence="1 2">ATCC PRA-207</strain>
    </source>
</reference>